<comment type="subcellular location">
    <subcellularLocation>
        <location evidence="1">Cell membrane</location>
        <topology evidence="1">Lipid-anchor</topology>
    </subcellularLocation>
</comment>
<organism evidence="7 8">
    <name type="scientific">Arabidopsis suecica</name>
    <name type="common">Swedish thale-cress</name>
    <name type="synonym">Cardaminopsis suecica</name>
    <dbReference type="NCBI Taxonomy" id="45249"/>
    <lineage>
        <taxon>Eukaryota</taxon>
        <taxon>Viridiplantae</taxon>
        <taxon>Streptophyta</taxon>
        <taxon>Embryophyta</taxon>
        <taxon>Tracheophyta</taxon>
        <taxon>Spermatophyta</taxon>
        <taxon>Magnoliopsida</taxon>
        <taxon>eudicotyledons</taxon>
        <taxon>Gunneridae</taxon>
        <taxon>Pentapetalae</taxon>
        <taxon>rosids</taxon>
        <taxon>malvids</taxon>
        <taxon>Brassicales</taxon>
        <taxon>Brassicaceae</taxon>
        <taxon>Camelineae</taxon>
        <taxon>Arabidopsis</taxon>
    </lineage>
</organism>
<evidence type="ECO:0000256" key="5">
    <source>
        <dbReference type="SAM" id="MobiDB-lite"/>
    </source>
</evidence>
<accession>A0A8T1Y1H9</accession>
<evidence type="ECO:0000313" key="8">
    <source>
        <dbReference type="Proteomes" id="UP000694251"/>
    </source>
</evidence>
<evidence type="ECO:0000313" key="7">
    <source>
        <dbReference type="EMBL" id="KAG7538627.1"/>
    </source>
</evidence>
<dbReference type="AlphaFoldDB" id="A0A8T1Y1H9"/>
<feature type="compositionally biased region" description="Low complexity" evidence="5">
    <location>
        <begin position="19"/>
        <end position="54"/>
    </location>
</feature>
<dbReference type="SMART" id="SM00220">
    <property type="entry name" value="S_TKc"/>
    <property type="match status" value="1"/>
</dbReference>
<feature type="region of interest" description="Disordered" evidence="5">
    <location>
        <begin position="1"/>
        <end position="64"/>
    </location>
</feature>
<dbReference type="EMBL" id="JAEFBJ010000013">
    <property type="protein sequence ID" value="KAG7538627.1"/>
    <property type="molecule type" value="Genomic_DNA"/>
</dbReference>
<dbReference type="GO" id="GO:0005524">
    <property type="term" value="F:ATP binding"/>
    <property type="evidence" value="ECO:0007669"/>
    <property type="project" value="InterPro"/>
</dbReference>
<gene>
    <name evidence="7" type="ORF">ISN44_As13g023710</name>
</gene>
<protein>
    <submittedName>
        <fullName evidence="7">Protein kinase domain</fullName>
    </submittedName>
</protein>
<dbReference type="InterPro" id="IPR000719">
    <property type="entry name" value="Prot_kinase_dom"/>
</dbReference>
<dbReference type="GO" id="GO:0005886">
    <property type="term" value="C:plasma membrane"/>
    <property type="evidence" value="ECO:0007669"/>
    <property type="project" value="UniProtKB-SubCell"/>
</dbReference>
<proteinExistence type="predicted"/>
<evidence type="ECO:0000256" key="2">
    <source>
        <dbReference type="ARBA" id="ARBA00022527"/>
    </source>
</evidence>
<sequence length="384" mass="42747">MSNRFLCCLGGGSSSKVVQDPSELPQQQPQQSPDPSDSSDTSDQPNSQPHSSGESGDDEGPSTGIKFRWREIEDGTENFGITHLIGQGNYGKVYRCNFPRIHKVGAAKIHNNNITAALSEFVAETTTLYAADHPNVIKLLGKYFGIQKSVLVYEFMPNGSLDHHLFAQARQVQGLTKPTRVLDWNTRMKIAVGVAEGLVYVHQGLYAIHRDVKVENILLDNNFVPKLTDFGFATKIVYNKNGVERQREFNSSGTQGYIAPEAEEFGLISTKSDIYSYGVFLLVLLTGRKAYDIKRPVAKEKLTDWLMPVWTRLEYAPMVVDVALGKKYSVEGLNRLFQTARMCINAQALERPAMDFVETMVREAAAFPVLPEETPVTERCSTST</sequence>
<name>A0A8T1Y1H9_ARASU</name>
<dbReference type="PANTHER" id="PTHR47985">
    <property type="entry name" value="OS07G0668900 PROTEIN"/>
    <property type="match status" value="1"/>
</dbReference>
<dbReference type="PANTHER" id="PTHR47985:SF4">
    <property type="entry name" value="SERINE_THREONINE-PROTEIN KINASE PBL27"/>
    <property type="match status" value="1"/>
</dbReference>
<evidence type="ECO:0000259" key="6">
    <source>
        <dbReference type="PROSITE" id="PS50011"/>
    </source>
</evidence>
<keyword evidence="7" id="KW-0808">Transferase</keyword>
<dbReference type="Proteomes" id="UP000694251">
    <property type="component" value="Chromosome 13"/>
</dbReference>
<evidence type="ECO:0000256" key="3">
    <source>
        <dbReference type="ARBA" id="ARBA00023136"/>
    </source>
</evidence>
<feature type="domain" description="Protein kinase" evidence="6">
    <location>
        <begin position="79"/>
        <end position="370"/>
    </location>
</feature>
<dbReference type="PROSITE" id="PS50011">
    <property type="entry name" value="PROTEIN_KINASE_DOM"/>
    <property type="match status" value="1"/>
</dbReference>
<keyword evidence="7" id="KW-0418">Kinase</keyword>
<keyword evidence="2" id="KW-0723">Serine/threonine-protein kinase</keyword>
<evidence type="ECO:0000256" key="1">
    <source>
        <dbReference type="ARBA" id="ARBA00004193"/>
    </source>
</evidence>
<keyword evidence="3" id="KW-0472">Membrane</keyword>
<keyword evidence="4" id="KW-0449">Lipoprotein</keyword>
<dbReference type="GO" id="GO:0004674">
    <property type="term" value="F:protein serine/threonine kinase activity"/>
    <property type="evidence" value="ECO:0007669"/>
    <property type="project" value="UniProtKB-KW"/>
</dbReference>
<dbReference type="OrthoDB" id="1066508at2759"/>
<comment type="caution">
    <text evidence="7">The sequence shown here is derived from an EMBL/GenBank/DDBJ whole genome shotgun (WGS) entry which is preliminary data.</text>
</comment>
<dbReference type="Pfam" id="PF00069">
    <property type="entry name" value="Pkinase"/>
    <property type="match status" value="1"/>
</dbReference>
<keyword evidence="8" id="KW-1185">Reference proteome</keyword>
<evidence type="ECO:0000256" key="4">
    <source>
        <dbReference type="ARBA" id="ARBA00023288"/>
    </source>
</evidence>
<dbReference type="FunFam" id="1.10.510.10:FF:001078">
    <property type="entry name" value="Kinase family protein"/>
    <property type="match status" value="1"/>
</dbReference>
<reference evidence="7 8" key="1">
    <citation type="submission" date="2020-12" db="EMBL/GenBank/DDBJ databases">
        <title>Concerted genomic and epigenomic changes stabilize Arabidopsis allopolyploids.</title>
        <authorList>
            <person name="Chen Z."/>
        </authorList>
    </citation>
    <scope>NUCLEOTIDE SEQUENCE [LARGE SCALE GENOMIC DNA]</scope>
    <source>
        <strain evidence="7">As9502</strain>
        <tissue evidence="7">Leaf</tissue>
    </source>
</reference>